<dbReference type="GO" id="GO:0003700">
    <property type="term" value="F:DNA-binding transcription factor activity"/>
    <property type="evidence" value="ECO:0007669"/>
    <property type="project" value="TreeGrafter"/>
</dbReference>
<evidence type="ECO:0000256" key="2">
    <source>
        <dbReference type="ARBA" id="ARBA00023015"/>
    </source>
</evidence>
<dbReference type="InterPro" id="IPR036271">
    <property type="entry name" value="Tet_transcr_reg_TetR-rel_C_sf"/>
</dbReference>
<evidence type="ECO:0000313" key="8">
    <source>
        <dbReference type="EMBL" id="ASN06476.1"/>
    </source>
</evidence>
<dbReference type="PRINTS" id="PR00455">
    <property type="entry name" value="HTHTETR"/>
</dbReference>
<organism evidence="8 9">
    <name type="scientific">Virgibacillus necropolis</name>
    <dbReference type="NCBI Taxonomy" id="163877"/>
    <lineage>
        <taxon>Bacteria</taxon>
        <taxon>Bacillati</taxon>
        <taxon>Bacillota</taxon>
        <taxon>Bacilli</taxon>
        <taxon>Bacillales</taxon>
        <taxon>Bacillaceae</taxon>
        <taxon>Virgibacillus</taxon>
    </lineage>
</organism>
<dbReference type="PROSITE" id="PS50977">
    <property type="entry name" value="HTH_TETR_2"/>
    <property type="match status" value="1"/>
</dbReference>
<name>A0A221MFN1_9BACI</name>
<evidence type="ECO:0000256" key="1">
    <source>
        <dbReference type="ARBA" id="ARBA00022491"/>
    </source>
</evidence>
<protein>
    <submittedName>
        <fullName evidence="8">TetR family transcriptional regulator</fullName>
    </submittedName>
</protein>
<evidence type="ECO:0000256" key="3">
    <source>
        <dbReference type="ARBA" id="ARBA00023125"/>
    </source>
</evidence>
<evidence type="ECO:0000256" key="6">
    <source>
        <dbReference type="SAM" id="MobiDB-lite"/>
    </source>
</evidence>
<dbReference type="PANTHER" id="PTHR30055:SF175">
    <property type="entry name" value="HTH-TYPE TRANSCRIPTIONAL REPRESSOR KSTR2"/>
    <property type="match status" value="1"/>
</dbReference>
<dbReference type="InterPro" id="IPR050109">
    <property type="entry name" value="HTH-type_TetR-like_transc_reg"/>
</dbReference>
<accession>A0A221MFN1</accession>
<keyword evidence="1" id="KW-0678">Repressor</keyword>
<feature type="DNA-binding region" description="H-T-H motif" evidence="5">
    <location>
        <begin position="49"/>
        <end position="68"/>
    </location>
</feature>
<dbReference type="SUPFAM" id="SSF48498">
    <property type="entry name" value="Tetracyclin repressor-like, C-terminal domain"/>
    <property type="match status" value="1"/>
</dbReference>
<dbReference type="EMBL" id="CP022437">
    <property type="protein sequence ID" value="ASN06476.1"/>
    <property type="molecule type" value="Genomic_DNA"/>
</dbReference>
<gene>
    <name evidence="8" type="ORF">CFK40_16360</name>
</gene>
<dbReference type="KEGG" id="vne:CFK40_16360"/>
<sequence length="214" mass="24555">MDKERTSVKAKHNRSPGRPRSSELELPTKEIILKAASRLFLDNGYQHVSVDDVAKLCNVTKATVYYYYASKAELFTETIVQMMERIREKMHAMLQENIPLRSRLLNVTEAHLKATVDIDMDGFMKGTKNTLSPEQIKRMHQAEENMHQAIEEAFVDAMAKGEIGEINPTFATQTYLALLKVGNYKTVDNHSIFPTIEKTAEQINRFFWQGLFPE</sequence>
<dbReference type="InterPro" id="IPR001647">
    <property type="entry name" value="HTH_TetR"/>
</dbReference>
<reference evidence="8 9" key="1">
    <citation type="journal article" date="2003" name="Int. J. Syst. Evol. Microbiol.">
        <title>Virgibacillus carmonensis sp. nov., Virgibacillus necropolis sp. nov. and Virgibacillus picturae sp. nov., three novel species isolated from deteriorated mural paintings, transfer of the species of the genus salibacillus to Virgibacillus, as Virgibacillus marismortui comb. nov. and Virgibacillus salexigens comb. nov., and emended description of the genus Virgibacillus.</title>
        <authorList>
            <person name="Heyrman J."/>
            <person name="Logan N.A."/>
            <person name="Busse H.J."/>
            <person name="Balcaen A."/>
            <person name="Lebbe L."/>
            <person name="Rodriguez-Diaz M."/>
            <person name="Swings J."/>
            <person name="De Vos P."/>
        </authorList>
    </citation>
    <scope>NUCLEOTIDE SEQUENCE [LARGE SCALE GENOMIC DNA]</scope>
    <source>
        <strain evidence="8 9">LMG 19488</strain>
    </source>
</reference>
<dbReference type="GO" id="GO:0045892">
    <property type="term" value="P:negative regulation of DNA-templated transcription"/>
    <property type="evidence" value="ECO:0007669"/>
    <property type="project" value="UniProtKB-ARBA"/>
</dbReference>
<dbReference type="Gene3D" id="1.10.357.10">
    <property type="entry name" value="Tetracycline Repressor, domain 2"/>
    <property type="match status" value="1"/>
</dbReference>
<keyword evidence="4" id="KW-0804">Transcription</keyword>
<dbReference type="Pfam" id="PF00440">
    <property type="entry name" value="TetR_N"/>
    <property type="match status" value="1"/>
</dbReference>
<dbReference type="FunFam" id="1.10.10.60:FF:000141">
    <property type="entry name" value="TetR family transcriptional regulator"/>
    <property type="match status" value="1"/>
</dbReference>
<dbReference type="SUPFAM" id="SSF46689">
    <property type="entry name" value="Homeodomain-like"/>
    <property type="match status" value="1"/>
</dbReference>
<keyword evidence="9" id="KW-1185">Reference proteome</keyword>
<dbReference type="AlphaFoldDB" id="A0A221MFN1"/>
<dbReference type="PANTHER" id="PTHR30055">
    <property type="entry name" value="HTH-TYPE TRANSCRIPTIONAL REGULATOR RUTR"/>
    <property type="match status" value="1"/>
</dbReference>
<feature type="compositionally biased region" description="Basic residues" evidence="6">
    <location>
        <begin position="8"/>
        <end position="17"/>
    </location>
</feature>
<evidence type="ECO:0000259" key="7">
    <source>
        <dbReference type="PROSITE" id="PS50977"/>
    </source>
</evidence>
<dbReference type="GO" id="GO:0000976">
    <property type="term" value="F:transcription cis-regulatory region binding"/>
    <property type="evidence" value="ECO:0007669"/>
    <property type="project" value="TreeGrafter"/>
</dbReference>
<keyword evidence="2" id="KW-0805">Transcription regulation</keyword>
<dbReference type="InterPro" id="IPR009057">
    <property type="entry name" value="Homeodomain-like_sf"/>
</dbReference>
<dbReference type="Gene3D" id="1.10.10.60">
    <property type="entry name" value="Homeodomain-like"/>
    <property type="match status" value="1"/>
</dbReference>
<dbReference type="OrthoDB" id="2732116at2"/>
<dbReference type="Proteomes" id="UP000204391">
    <property type="component" value="Chromosome"/>
</dbReference>
<evidence type="ECO:0000256" key="5">
    <source>
        <dbReference type="PROSITE-ProRule" id="PRU00335"/>
    </source>
</evidence>
<evidence type="ECO:0000313" key="9">
    <source>
        <dbReference type="Proteomes" id="UP000204391"/>
    </source>
</evidence>
<feature type="region of interest" description="Disordered" evidence="6">
    <location>
        <begin position="1"/>
        <end position="24"/>
    </location>
</feature>
<evidence type="ECO:0000256" key="4">
    <source>
        <dbReference type="ARBA" id="ARBA00023163"/>
    </source>
</evidence>
<proteinExistence type="predicted"/>
<keyword evidence="3 5" id="KW-0238">DNA-binding</keyword>
<feature type="domain" description="HTH tetR-type" evidence="7">
    <location>
        <begin position="26"/>
        <end position="86"/>
    </location>
</feature>